<evidence type="ECO:0000256" key="5">
    <source>
        <dbReference type="ARBA" id="ARBA00022989"/>
    </source>
</evidence>
<dbReference type="InterPro" id="IPR024989">
    <property type="entry name" value="MFS_assoc_dom"/>
</dbReference>
<dbReference type="SUPFAM" id="SSF103473">
    <property type="entry name" value="MFS general substrate transporter"/>
    <property type="match status" value="1"/>
</dbReference>
<gene>
    <name evidence="9" type="primary">ywbF</name>
    <name evidence="9" type="ORF">GCM10007140_29090</name>
</gene>
<evidence type="ECO:0000259" key="8">
    <source>
        <dbReference type="PROSITE" id="PS50850"/>
    </source>
</evidence>
<dbReference type="PROSITE" id="PS50850">
    <property type="entry name" value="MFS"/>
    <property type="match status" value="1"/>
</dbReference>
<evidence type="ECO:0000256" key="6">
    <source>
        <dbReference type="ARBA" id="ARBA00023136"/>
    </source>
</evidence>
<evidence type="ECO:0000313" key="9">
    <source>
        <dbReference type="EMBL" id="GGE77635.1"/>
    </source>
</evidence>
<feature type="domain" description="Major facilitator superfamily (MFS) profile" evidence="8">
    <location>
        <begin position="1"/>
        <end position="378"/>
    </location>
</feature>
<feature type="transmembrane region" description="Helical" evidence="7">
    <location>
        <begin position="9"/>
        <end position="28"/>
    </location>
</feature>
<feature type="transmembrane region" description="Helical" evidence="7">
    <location>
        <begin position="92"/>
        <end position="110"/>
    </location>
</feature>
<dbReference type="Pfam" id="PF12832">
    <property type="entry name" value="MFS_1_like"/>
    <property type="match status" value="1"/>
</dbReference>
<dbReference type="GO" id="GO:0015212">
    <property type="term" value="F:cytidine transmembrane transporter activity"/>
    <property type="evidence" value="ECO:0007669"/>
    <property type="project" value="TreeGrafter"/>
</dbReference>
<dbReference type="Proteomes" id="UP000605259">
    <property type="component" value="Unassembled WGS sequence"/>
</dbReference>
<dbReference type="PANTHER" id="PTHR23522">
    <property type="entry name" value="BLL5896 PROTEIN"/>
    <property type="match status" value="1"/>
</dbReference>
<evidence type="ECO:0000256" key="3">
    <source>
        <dbReference type="ARBA" id="ARBA00022475"/>
    </source>
</evidence>
<evidence type="ECO:0000256" key="4">
    <source>
        <dbReference type="ARBA" id="ARBA00022692"/>
    </source>
</evidence>
<feature type="transmembrane region" description="Helical" evidence="7">
    <location>
        <begin position="153"/>
        <end position="172"/>
    </location>
</feature>
<protein>
    <submittedName>
        <fullName evidence="9">Transporter YwbF</fullName>
    </submittedName>
</protein>
<dbReference type="RefSeq" id="WP_229722253.1">
    <property type="nucleotide sequence ID" value="NZ_BMFK01000002.1"/>
</dbReference>
<feature type="transmembrane region" description="Helical" evidence="7">
    <location>
        <begin position="288"/>
        <end position="311"/>
    </location>
</feature>
<organism evidence="9 10">
    <name type="scientific">Priestia taiwanensis</name>
    <dbReference type="NCBI Taxonomy" id="1347902"/>
    <lineage>
        <taxon>Bacteria</taxon>
        <taxon>Bacillati</taxon>
        <taxon>Bacillota</taxon>
        <taxon>Bacilli</taxon>
        <taxon>Bacillales</taxon>
        <taxon>Bacillaceae</taxon>
        <taxon>Priestia</taxon>
    </lineage>
</organism>
<name>A0A917AUT2_9BACI</name>
<feature type="transmembrane region" description="Helical" evidence="7">
    <location>
        <begin position="131"/>
        <end position="147"/>
    </location>
</feature>
<comment type="subcellular location">
    <subcellularLocation>
        <location evidence="1">Cell membrane</location>
        <topology evidence="1">Multi-pass membrane protein</topology>
    </subcellularLocation>
</comment>
<keyword evidence="3" id="KW-1003">Cell membrane</keyword>
<feature type="transmembrane region" description="Helical" evidence="7">
    <location>
        <begin position="353"/>
        <end position="373"/>
    </location>
</feature>
<evidence type="ECO:0000256" key="1">
    <source>
        <dbReference type="ARBA" id="ARBA00004651"/>
    </source>
</evidence>
<comment type="caution">
    <text evidence="9">The sequence shown here is derived from an EMBL/GenBank/DDBJ whole genome shotgun (WGS) entry which is preliminary data.</text>
</comment>
<dbReference type="InterPro" id="IPR036259">
    <property type="entry name" value="MFS_trans_sf"/>
</dbReference>
<dbReference type="AlphaFoldDB" id="A0A917AUT2"/>
<keyword evidence="10" id="KW-1185">Reference proteome</keyword>
<dbReference type="EMBL" id="BMFK01000002">
    <property type="protein sequence ID" value="GGE77635.1"/>
    <property type="molecule type" value="Genomic_DNA"/>
</dbReference>
<dbReference type="GO" id="GO:0005886">
    <property type="term" value="C:plasma membrane"/>
    <property type="evidence" value="ECO:0007669"/>
    <property type="project" value="UniProtKB-SubCell"/>
</dbReference>
<keyword evidence="5 7" id="KW-1133">Transmembrane helix</keyword>
<evidence type="ECO:0000313" key="10">
    <source>
        <dbReference type="Proteomes" id="UP000605259"/>
    </source>
</evidence>
<evidence type="ECO:0000256" key="2">
    <source>
        <dbReference type="ARBA" id="ARBA00022448"/>
    </source>
</evidence>
<dbReference type="InterPro" id="IPR020846">
    <property type="entry name" value="MFS_dom"/>
</dbReference>
<evidence type="ECO:0000256" key="7">
    <source>
        <dbReference type="SAM" id="Phobius"/>
    </source>
</evidence>
<reference evidence="9" key="2">
    <citation type="submission" date="2020-09" db="EMBL/GenBank/DDBJ databases">
        <authorList>
            <person name="Sun Q."/>
            <person name="Zhou Y."/>
        </authorList>
    </citation>
    <scope>NUCLEOTIDE SEQUENCE</scope>
    <source>
        <strain evidence="9">CGMCC 1.12698</strain>
    </source>
</reference>
<keyword evidence="4 7" id="KW-0812">Transmembrane</keyword>
<dbReference type="PANTHER" id="PTHR23522:SF4">
    <property type="entry name" value="NUCLEOSIDE PERMEASE NUPG-RELATED"/>
    <property type="match status" value="1"/>
</dbReference>
<dbReference type="Gene3D" id="1.20.1250.20">
    <property type="entry name" value="MFS general substrate transporter like domains"/>
    <property type="match status" value="2"/>
</dbReference>
<keyword evidence="6 7" id="KW-0472">Membrane</keyword>
<proteinExistence type="predicted"/>
<feature type="transmembrane region" description="Helical" evidence="7">
    <location>
        <begin position="40"/>
        <end position="61"/>
    </location>
</feature>
<dbReference type="GO" id="GO:0015213">
    <property type="term" value="F:uridine transmembrane transporter activity"/>
    <property type="evidence" value="ECO:0007669"/>
    <property type="project" value="TreeGrafter"/>
</dbReference>
<keyword evidence="2" id="KW-0813">Transport</keyword>
<sequence>MNIGKLFRAYYVAIFFGMGILNTLLAVYLQDDLKLSGSEIGLVMSLIPIVMIFGPPLWGILSDYTQKPLQILGFTLLCMALSSLLFSITTGLWLLLVVSFLLAFFQSALTPLSDSITLTYTEKSNEHYGSIRLYGAIGFAVSVLVGGRAADAFGLHVIFYIAAVMFVIGALLSRKLPSEGKELKGNLKEGLSHLLGEKKFVMFLICTFLIVGPINANNTYFGLYITDLDGTLTGVGIAFLLAAGSEAPFMKMSNYIIEKLGVEKLLILTAIICMFRWGLYYFTPPLWVVYASTISQGLSVGLFIPAALYYIRQITPSTMQSTAISLYSAMGFGVGGFVCTLVGGYVLEKLSIHYVYIIFALSSLLGIILLYVVKKFPCKVKGVHE</sequence>
<feature type="transmembrane region" description="Helical" evidence="7">
    <location>
        <begin position="265"/>
        <end position="282"/>
    </location>
</feature>
<accession>A0A917AUT2</accession>
<feature type="transmembrane region" description="Helical" evidence="7">
    <location>
        <begin position="323"/>
        <end position="347"/>
    </location>
</feature>
<feature type="transmembrane region" description="Helical" evidence="7">
    <location>
        <begin position="200"/>
        <end position="216"/>
    </location>
</feature>
<reference evidence="9" key="1">
    <citation type="journal article" date="2014" name="Int. J. Syst. Evol. Microbiol.">
        <title>Complete genome sequence of Corynebacterium casei LMG S-19264T (=DSM 44701T), isolated from a smear-ripened cheese.</title>
        <authorList>
            <consortium name="US DOE Joint Genome Institute (JGI-PGF)"/>
            <person name="Walter F."/>
            <person name="Albersmeier A."/>
            <person name="Kalinowski J."/>
            <person name="Ruckert C."/>
        </authorList>
    </citation>
    <scope>NUCLEOTIDE SEQUENCE</scope>
    <source>
        <strain evidence="9">CGMCC 1.12698</strain>
    </source>
</reference>